<reference evidence="2" key="1">
    <citation type="journal article" date="2019" name="Int. J. Syst. Evol. Microbiol.">
        <title>The Global Catalogue of Microorganisms (GCM) 10K type strain sequencing project: providing services to taxonomists for standard genome sequencing and annotation.</title>
        <authorList>
            <consortium name="The Broad Institute Genomics Platform"/>
            <consortium name="The Broad Institute Genome Sequencing Center for Infectious Disease"/>
            <person name="Wu L."/>
            <person name="Ma J."/>
        </authorList>
    </citation>
    <scope>NUCLEOTIDE SEQUENCE [LARGE SCALE GENOMIC DNA]</scope>
    <source>
        <strain evidence="2">KCTC 33676</strain>
    </source>
</reference>
<accession>A0ABW5RDY0</accession>
<dbReference type="EMBL" id="JBHUMM010000043">
    <property type="protein sequence ID" value="MFD2673193.1"/>
    <property type="molecule type" value="Genomic_DNA"/>
</dbReference>
<organism evidence="1 2">
    <name type="scientific">Marinicrinis sediminis</name>
    <dbReference type="NCBI Taxonomy" id="1652465"/>
    <lineage>
        <taxon>Bacteria</taxon>
        <taxon>Bacillati</taxon>
        <taxon>Bacillota</taxon>
        <taxon>Bacilli</taxon>
        <taxon>Bacillales</taxon>
        <taxon>Paenibacillaceae</taxon>
    </lineage>
</organism>
<proteinExistence type="predicted"/>
<dbReference type="InterPro" id="IPR023399">
    <property type="entry name" value="Baseplate-like_2-layer_sand"/>
</dbReference>
<dbReference type="Gene3D" id="2.30.300.10">
    <property type="entry name" value="Baseplate protein-like domain - beta roll fold"/>
    <property type="match status" value="1"/>
</dbReference>
<evidence type="ECO:0000313" key="1">
    <source>
        <dbReference type="EMBL" id="MFD2673193.1"/>
    </source>
</evidence>
<gene>
    <name evidence="1" type="ORF">ACFSUC_16595</name>
</gene>
<sequence>MGDLKLTTNQTSFSNLEKKYRDFAAPAVAVVISGKDMVKQEHMVLKSIRIETTVQPKADSFSFVISDCYDYEKSDFEFIGKEIALGKEVEIKLGYTDKLETVFVGMITSVYADFPKGETPLLIVSGMDKSFLMMKGVHTKSWAKKKHSDVVKEIAGNYGLKTDIDATAELKELIVQNAANDFHFITSLAHLNHYDFFVVGKTLYFRKALTDKTPVTTLKMGMALYELSIDANLSDQIAEVVVIGYDEEKTERIEVKVNSVTKLGSNSQTGVDIMKKISSKNKDYMYTNAGSQKEAKAIAEAAMNRRAMELISGSGECVGIPELRAGRYIELEGIGKKYNTLYYLKEVVHQVDEDGYVSQFQLGGNAI</sequence>
<name>A0ABW5RDY0_9BACL</name>
<dbReference type="Gene3D" id="3.30.1920.10">
    <property type="entry name" value="Baseplate protein-like domains - 2 layer sandwich fold"/>
    <property type="match status" value="1"/>
</dbReference>
<protein>
    <submittedName>
        <fullName evidence="1">Phage late control D family protein</fullName>
    </submittedName>
</protein>
<evidence type="ECO:0000313" key="2">
    <source>
        <dbReference type="Proteomes" id="UP001597497"/>
    </source>
</evidence>
<comment type="caution">
    <text evidence="1">The sequence shown here is derived from an EMBL/GenBank/DDBJ whole genome shotgun (WGS) entry which is preliminary data.</text>
</comment>
<dbReference type="RefSeq" id="WP_379930751.1">
    <property type="nucleotide sequence ID" value="NZ_JBHUMM010000043.1"/>
</dbReference>
<dbReference type="SUPFAM" id="SSF69279">
    <property type="entry name" value="Phage tail proteins"/>
    <property type="match status" value="1"/>
</dbReference>
<dbReference type="Pfam" id="PF05954">
    <property type="entry name" value="Phage_GPD"/>
    <property type="match status" value="1"/>
</dbReference>
<dbReference type="Gene3D" id="3.55.50.10">
    <property type="entry name" value="Baseplate protein-like domains"/>
    <property type="match status" value="1"/>
</dbReference>
<dbReference type="Proteomes" id="UP001597497">
    <property type="component" value="Unassembled WGS sequence"/>
</dbReference>
<keyword evidence="2" id="KW-1185">Reference proteome</keyword>